<organism evidence="1 2">
    <name type="scientific">Gigaspora margarita</name>
    <dbReference type="NCBI Taxonomy" id="4874"/>
    <lineage>
        <taxon>Eukaryota</taxon>
        <taxon>Fungi</taxon>
        <taxon>Fungi incertae sedis</taxon>
        <taxon>Mucoromycota</taxon>
        <taxon>Glomeromycotina</taxon>
        <taxon>Glomeromycetes</taxon>
        <taxon>Diversisporales</taxon>
        <taxon>Gigasporaceae</taxon>
        <taxon>Gigaspora</taxon>
    </lineage>
</organism>
<feature type="non-terminal residue" evidence="1">
    <location>
        <position position="1"/>
    </location>
</feature>
<sequence>HMPCRPRKGTDFKKKVLGPSVHVSDFLIETIGPLKNDQNKASAIMVLLLGQVKWMIDIFEWMHPG</sequence>
<comment type="caution">
    <text evidence="1">The sequence shown here is derived from an EMBL/GenBank/DDBJ whole genome shotgun (WGS) entry which is preliminary data.</text>
</comment>
<gene>
    <name evidence="1" type="ORF">GMARGA_LOCUS41722</name>
</gene>
<proteinExistence type="predicted"/>
<protein>
    <submittedName>
        <fullName evidence="1">14905_t:CDS:1</fullName>
    </submittedName>
</protein>
<dbReference type="Proteomes" id="UP000789901">
    <property type="component" value="Unassembled WGS sequence"/>
</dbReference>
<evidence type="ECO:0000313" key="1">
    <source>
        <dbReference type="EMBL" id="CAG8852901.1"/>
    </source>
</evidence>
<reference evidence="1 2" key="1">
    <citation type="submission" date="2021-06" db="EMBL/GenBank/DDBJ databases">
        <authorList>
            <person name="Kallberg Y."/>
            <person name="Tangrot J."/>
            <person name="Rosling A."/>
        </authorList>
    </citation>
    <scope>NUCLEOTIDE SEQUENCE [LARGE SCALE GENOMIC DNA]</scope>
    <source>
        <strain evidence="1 2">120-4 pot B 10/14</strain>
    </source>
</reference>
<accession>A0ABN7XCA7</accession>
<dbReference type="EMBL" id="CAJVQB010117533">
    <property type="protein sequence ID" value="CAG8852901.1"/>
    <property type="molecule type" value="Genomic_DNA"/>
</dbReference>
<feature type="non-terminal residue" evidence="1">
    <location>
        <position position="65"/>
    </location>
</feature>
<keyword evidence="2" id="KW-1185">Reference proteome</keyword>
<name>A0ABN7XCA7_GIGMA</name>
<evidence type="ECO:0000313" key="2">
    <source>
        <dbReference type="Proteomes" id="UP000789901"/>
    </source>
</evidence>